<feature type="active site" description="Proton donor" evidence="5">
    <location>
        <position position="255"/>
    </location>
</feature>
<dbReference type="GO" id="GO:0008615">
    <property type="term" value="P:pyridoxine biosynthetic process"/>
    <property type="evidence" value="ECO:0007669"/>
    <property type="project" value="UniProtKB-UniRule"/>
</dbReference>
<evidence type="ECO:0000313" key="10">
    <source>
        <dbReference type="Proteomes" id="UP000291106"/>
    </source>
</evidence>
<dbReference type="InterPro" id="IPR036291">
    <property type="entry name" value="NAD(P)-bd_dom_sf"/>
</dbReference>
<comment type="subcellular location">
    <subcellularLocation>
        <location evidence="5">Cytoplasm</location>
    </subcellularLocation>
</comment>
<dbReference type="GO" id="GO:0005737">
    <property type="term" value="C:cytoplasm"/>
    <property type="evidence" value="ECO:0007669"/>
    <property type="project" value="UniProtKB-SubCell"/>
</dbReference>
<dbReference type="InterPro" id="IPR006140">
    <property type="entry name" value="D-isomer_DH_NAD-bd"/>
</dbReference>
<evidence type="ECO:0000259" key="7">
    <source>
        <dbReference type="Pfam" id="PF02826"/>
    </source>
</evidence>
<feature type="active site" evidence="5">
    <location>
        <position position="238"/>
    </location>
</feature>
<feature type="binding site" evidence="5">
    <location>
        <position position="233"/>
    </location>
    <ligand>
        <name>NAD(+)</name>
        <dbReference type="ChEBI" id="CHEBI:57540"/>
    </ligand>
</feature>
<dbReference type="HAMAP" id="MF_01825">
    <property type="entry name" value="PdxB"/>
    <property type="match status" value="1"/>
</dbReference>
<proteinExistence type="inferred from homology"/>
<sequence length="384" mass="42563">MKIIADENMPYVVELFNEFGDIEFVDGRHLTPEQAQDADVLLVRSITKVNAALLEQNQQLKFVGSATIGTDHVDIDYLDSRNIPFSNAPGCNATAVGEYAFIAMLELATRCGESLKDKVVGIVGAGNTGSATAKCLEAYGVKVMLCDPIKQQEGDERAFYSLEQVLAEADVISLHVPITKDGEHKTWFLFDEARLAALKPNTWLLNCCRGEVIDNNALIKVGQQRSDLKLVLDVWQGEPNPITELVPLVDIATPHIAGYSLEGKAKGTFMLYEKLCQLTNTKVTKTVSDLLPPFHISEFSLSVNADLLDGANQAKLLGLARMAYDVRDDDVKFRQRFAQLNGFDQMRKQHKHRREFSALTLNFVQAQLSNEPMLAAEQLGFKVT</sequence>
<evidence type="ECO:0000313" key="9">
    <source>
        <dbReference type="EMBL" id="QBF81711.1"/>
    </source>
</evidence>
<dbReference type="GO" id="GO:0051287">
    <property type="term" value="F:NAD binding"/>
    <property type="evidence" value="ECO:0007669"/>
    <property type="project" value="InterPro"/>
</dbReference>
<dbReference type="PANTHER" id="PTHR43761:SF1">
    <property type="entry name" value="D-ISOMER SPECIFIC 2-HYDROXYACID DEHYDROGENASE CATALYTIC DOMAIN-CONTAINING PROTEIN-RELATED"/>
    <property type="match status" value="1"/>
</dbReference>
<comment type="similarity">
    <text evidence="5">Belongs to the D-isomer specific 2-hydroxyacid dehydrogenase family. PdxB subfamily.</text>
</comment>
<dbReference type="InterPro" id="IPR038251">
    <property type="entry name" value="PdxB_dimer_sf"/>
</dbReference>
<dbReference type="InterPro" id="IPR050418">
    <property type="entry name" value="D-iso_2-hydroxyacid_DH_PdxB"/>
</dbReference>
<feature type="domain" description="D-isomer specific 2-hydroxyacid dehydrogenase catalytic" evidence="6">
    <location>
        <begin position="5"/>
        <end position="273"/>
    </location>
</feature>
<dbReference type="RefSeq" id="WP_130597685.1">
    <property type="nucleotide sequence ID" value="NZ_CP036200.1"/>
</dbReference>
<keyword evidence="2 5" id="KW-0560">Oxidoreductase</keyword>
<comment type="catalytic activity">
    <reaction evidence="5">
        <text>4-phospho-D-erythronate + NAD(+) = (R)-3-hydroxy-2-oxo-4-phosphooxybutanoate + NADH + H(+)</text>
        <dbReference type="Rhea" id="RHEA:18829"/>
        <dbReference type="ChEBI" id="CHEBI:15378"/>
        <dbReference type="ChEBI" id="CHEBI:57540"/>
        <dbReference type="ChEBI" id="CHEBI:57945"/>
        <dbReference type="ChEBI" id="CHEBI:58538"/>
        <dbReference type="ChEBI" id="CHEBI:58766"/>
        <dbReference type="EC" id="1.1.1.290"/>
    </reaction>
</comment>
<accession>A0A411PDV6</accession>
<name>A0A411PDV6_9GAMM</name>
<feature type="domain" description="Erythronate-4-phosphate dehydrogenase dimerisation" evidence="8">
    <location>
        <begin position="291"/>
        <end position="368"/>
    </location>
</feature>
<evidence type="ECO:0000256" key="3">
    <source>
        <dbReference type="ARBA" id="ARBA00023027"/>
    </source>
</evidence>
<dbReference type="OrthoDB" id="9770208at2"/>
<dbReference type="Pfam" id="PF00389">
    <property type="entry name" value="2-Hacid_dh"/>
    <property type="match status" value="1"/>
</dbReference>
<feature type="binding site" evidence="5">
    <location>
        <position position="259"/>
    </location>
    <ligand>
        <name>substrate</name>
    </ligand>
</feature>
<dbReference type="PANTHER" id="PTHR43761">
    <property type="entry name" value="D-ISOMER SPECIFIC 2-HYDROXYACID DEHYDROGENASE FAMILY PROTEIN (AFU_ORTHOLOGUE AFUA_1G13630)"/>
    <property type="match status" value="1"/>
</dbReference>
<comment type="subunit">
    <text evidence="5">Homodimer.</text>
</comment>
<dbReference type="PROSITE" id="PS00671">
    <property type="entry name" value="D_2_HYDROXYACID_DH_3"/>
    <property type="match status" value="1"/>
</dbReference>
<dbReference type="Pfam" id="PF11890">
    <property type="entry name" value="DUF3410"/>
    <property type="match status" value="1"/>
</dbReference>
<dbReference type="InterPro" id="IPR006139">
    <property type="entry name" value="D-isomer_2_OHA_DH_cat_dom"/>
</dbReference>
<comment type="pathway">
    <text evidence="5">Cofactor biosynthesis; pyridoxine 5'-phosphate biosynthesis; pyridoxine 5'-phosphate from D-erythrose 4-phosphate: step 2/5.</text>
</comment>
<reference evidence="9 10" key="1">
    <citation type="submission" date="2019-02" db="EMBL/GenBank/DDBJ databases">
        <title>Shewanella sp. D4-2 isolated from Dokdo Island.</title>
        <authorList>
            <person name="Baek K."/>
        </authorList>
    </citation>
    <scope>NUCLEOTIDE SEQUENCE [LARGE SCALE GENOMIC DNA]</scope>
    <source>
        <strain evidence="9 10">D4-2</strain>
    </source>
</reference>
<dbReference type="GO" id="GO:0046983">
    <property type="term" value="F:protein dimerization activity"/>
    <property type="evidence" value="ECO:0007669"/>
    <property type="project" value="InterPro"/>
</dbReference>
<dbReference type="SUPFAM" id="SSF51735">
    <property type="entry name" value="NAD(P)-binding Rossmann-fold domains"/>
    <property type="match status" value="1"/>
</dbReference>
<dbReference type="Proteomes" id="UP000291106">
    <property type="component" value="Chromosome"/>
</dbReference>
<evidence type="ECO:0000259" key="8">
    <source>
        <dbReference type="Pfam" id="PF11890"/>
    </source>
</evidence>
<evidence type="ECO:0000259" key="6">
    <source>
        <dbReference type="Pfam" id="PF00389"/>
    </source>
</evidence>
<feature type="active site" evidence="5">
    <location>
        <position position="209"/>
    </location>
</feature>
<evidence type="ECO:0000256" key="1">
    <source>
        <dbReference type="ARBA" id="ARBA00022490"/>
    </source>
</evidence>
<dbReference type="InterPro" id="IPR024531">
    <property type="entry name" value="Erythronate-4-P_DHase_dimer"/>
</dbReference>
<organism evidence="9 10">
    <name type="scientific">Shewanella maritima</name>
    <dbReference type="NCBI Taxonomy" id="2520507"/>
    <lineage>
        <taxon>Bacteria</taxon>
        <taxon>Pseudomonadati</taxon>
        <taxon>Pseudomonadota</taxon>
        <taxon>Gammaproteobacteria</taxon>
        <taxon>Alteromonadales</taxon>
        <taxon>Shewanellaceae</taxon>
        <taxon>Shewanella</taxon>
    </lineage>
</organism>
<dbReference type="Gene3D" id="3.30.1370.170">
    <property type="match status" value="1"/>
</dbReference>
<comment type="function">
    <text evidence="5">Catalyzes the oxidation of erythronate-4-phosphate to 3-hydroxy-2-oxo-4-phosphonooxybutanoate.</text>
</comment>
<dbReference type="Gene3D" id="3.40.50.720">
    <property type="entry name" value="NAD(P)-binding Rossmann-like Domain"/>
    <property type="match status" value="2"/>
</dbReference>
<dbReference type="AlphaFoldDB" id="A0A411PDV6"/>
<dbReference type="GO" id="GO:0033711">
    <property type="term" value="F:4-phosphoerythronate dehydrogenase activity"/>
    <property type="evidence" value="ECO:0007669"/>
    <property type="project" value="UniProtKB-EC"/>
</dbReference>
<feature type="binding site" evidence="5">
    <location>
        <position position="147"/>
    </location>
    <ligand>
        <name>NAD(+)</name>
        <dbReference type="ChEBI" id="CHEBI:57540"/>
    </ligand>
</feature>
<dbReference type="Pfam" id="PF02826">
    <property type="entry name" value="2-Hacid_dh_C"/>
    <property type="match status" value="1"/>
</dbReference>
<dbReference type="InterPro" id="IPR029753">
    <property type="entry name" value="D-isomer_DH_CS"/>
</dbReference>
<dbReference type="EMBL" id="CP036200">
    <property type="protein sequence ID" value="QBF81711.1"/>
    <property type="molecule type" value="Genomic_DNA"/>
</dbReference>
<dbReference type="InterPro" id="IPR020921">
    <property type="entry name" value="Erythronate-4-P_DHase"/>
</dbReference>
<feature type="domain" description="D-isomer specific 2-hydroxyacid dehydrogenase NAD-binding" evidence="7">
    <location>
        <begin position="110"/>
        <end position="257"/>
    </location>
</feature>
<gene>
    <name evidence="5" type="primary">pdxB</name>
    <name evidence="9" type="ORF">EXU30_02640</name>
</gene>
<dbReference type="KEGG" id="smai:EXU30_02640"/>
<comment type="caution">
    <text evidence="5">Lacks conserved residue(s) required for the propagation of feature annotation.</text>
</comment>
<dbReference type="UniPathway" id="UPA00244">
    <property type="reaction ID" value="UER00310"/>
</dbReference>
<keyword evidence="3 5" id="KW-0520">NAD</keyword>
<dbReference type="SUPFAM" id="SSF52283">
    <property type="entry name" value="Formate/glycerate dehydrogenase catalytic domain-like"/>
    <property type="match status" value="1"/>
</dbReference>
<keyword evidence="1 5" id="KW-0963">Cytoplasm</keyword>
<feature type="binding site" evidence="5">
    <location>
        <position position="45"/>
    </location>
    <ligand>
        <name>substrate</name>
    </ligand>
</feature>
<evidence type="ECO:0000256" key="4">
    <source>
        <dbReference type="ARBA" id="ARBA00023096"/>
    </source>
</evidence>
<dbReference type="CDD" id="cd12158">
    <property type="entry name" value="ErythrP_dh"/>
    <property type="match status" value="1"/>
</dbReference>
<evidence type="ECO:0000256" key="2">
    <source>
        <dbReference type="ARBA" id="ARBA00023002"/>
    </source>
</evidence>
<feature type="binding site" evidence="5">
    <location>
        <position position="67"/>
    </location>
    <ligand>
        <name>substrate</name>
    </ligand>
</feature>
<evidence type="ECO:0000256" key="5">
    <source>
        <dbReference type="HAMAP-Rule" id="MF_01825"/>
    </source>
</evidence>
<feature type="binding site" evidence="5">
    <location>
        <position position="258"/>
    </location>
    <ligand>
        <name>NAD(+)</name>
        <dbReference type="ChEBI" id="CHEBI:57540"/>
    </ligand>
</feature>
<keyword evidence="4 5" id="KW-0664">Pyridoxine biosynthesis</keyword>
<protein>
    <recommendedName>
        <fullName evidence="5">Erythronate-4-phosphate dehydrogenase</fullName>
        <ecNumber evidence="5">1.1.1.290</ecNumber>
    </recommendedName>
</protein>
<dbReference type="EC" id="1.1.1.290" evidence="5"/>
<keyword evidence="10" id="KW-1185">Reference proteome</keyword>